<evidence type="ECO:0000313" key="12">
    <source>
        <dbReference type="Proteomes" id="UP000595198"/>
    </source>
</evidence>
<evidence type="ECO:0000259" key="7">
    <source>
        <dbReference type="SMART" id="SM00859"/>
    </source>
</evidence>
<evidence type="ECO:0000313" key="9">
    <source>
        <dbReference type="EMBL" id="QPR30560.1"/>
    </source>
</evidence>
<comment type="similarity">
    <text evidence="5">Belongs to the NAGSA dehydrogenase family. Type 1 subfamily.</text>
</comment>
<dbReference type="EMBL" id="CP065628">
    <property type="protein sequence ID" value="QPR30560.1"/>
    <property type="molecule type" value="Genomic_DNA"/>
</dbReference>
<dbReference type="InterPro" id="IPR000534">
    <property type="entry name" value="Semialdehyde_DH_NAD-bd"/>
</dbReference>
<evidence type="ECO:0000313" key="11">
    <source>
        <dbReference type="Proteomes" id="UP000594774"/>
    </source>
</evidence>
<reference evidence="11 12" key="1">
    <citation type="submission" date="2020-12" db="EMBL/GenBank/DDBJ databases">
        <title>FDA dAtabase for Regulatory Grade micrObial Sequences (FDA-ARGOS): Supporting development and validation of Infectious Disease Dx tests.</title>
        <authorList>
            <person name="Sproer C."/>
            <person name="Gronow S."/>
            <person name="Severitt S."/>
            <person name="Schroder I."/>
            <person name="Tallon L."/>
            <person name="Sadzewicz L."/>
            <person name="Zhao X."/>
            <person name="Boylan J."/>
            <person name="Ott S."/>
            <person name="Bowen H."/>
            <person name="Vavikolanu K."/>
            <person name="Mehta A."/>
            <person name="Aluvathingal J."/>
            <person name="Nadendla S."/>
            <person name="Lowell S."/>
            <person name="Myers T."/>
            <person name="Yan Y."/>
            <person name="Sichtig H."/>
        </authorList>
    </citation>
    <scope>NUCLEOTIDE SEQUENCE [LARGE SCALE GENOMIC DNA]</scope>
    <source>
        <strain evidence="9 11">FDAARGOS_938</strain>
        <strain evidence="10 12">FDAARGOS_991</strain>
    </source>
</reference>
<dbReference type="GO" id="GO:0003942">
    <property type="term" value="F:N-acetyl-gamma-glutamyl-phosphate reductase activity"/>
    <property type="evidence" value="ECO:0007669"/>
    <property type="project" value="UniProtKB-UniRule"/>
</dbReference>
<dbReference type="Proteomes" id="UP000595198">
    <property type="component" value="Chromosome"/>
</dbReference>
<evidence type="ECO:0000313" key="10">
    <source>
        <dbReference type="EMBL" id="QQB82396.1"/>
    </source>
</evidence>
<dbReference type="EC" id="1.2.1.38" evidence="5"/>
<evidence type="ECO:0000313" key="8">
    <source>
        <dbReference type="EMBL" id="MEO3716650.1"/>
    </source>
</evidence>
<dbReference type="EMBL" id="JASOOY020000011">
    <property type="protein sequence ID" value="MEO3716650.1"/>
    <property type="molecule type" value="Genomic_DNA"/>
</dbReference>
<proteinExistence type="inferred from homology"/>
<dbReference type="PROSITE" id="PS01224">
    <property type="entry name" value="ARGC"/>
    <property type="match status" value="1"/>
</dbReference>
<dbReference type="Proteomes" id="UP000594774">
    <property type="component" value="Chromosome"/>
</dbReference>
<sequence length="346" mass="35933">MSISVAIAGATGYAGGEILRILLSHPAYLSGELTIGALTGASNAGARVGDIMPHVAPLADRRIEPTNGDTLAGHDVVFLGLPHGHSAAIAEQLGDDTVIIDCGADFRLQDAAEWEHYYGSEHAGTWTYGIPELPGNREVVAASKRIAVPGCFPTGGTITALPAVAKNLVKPDLSVVSITGTSGAGKKAAVPLLGSEVMGNLRAYNTAGKHRHTAEFLQNLKPYAEDLTVSFTPVLAPTSRGILTTITAPLVDGVTEAAAREAYLEFYKDEPFVQVLAEGLLPQTQSVIGSNLVQIQVEVDERAKRLVLTSAIDNLTKGTGGAAVQCMNLVTGQNETAGLPLVGVAP</sequence>
<dbReference type="GO" id="GO:0051287">
    <property type="term" value="F:NAD binding"/>
    <property type="evidence" value="ECO:0007669"/>
    <property type="project" value="InterPro"/>
</dbReference>
<dbReference type="InterPro" id="IPR036291">
    <property type="entry name" value="NAD(P)-bd_dom_sf"/>
</dbReference>
<keyword evidence="5" id="KW-0963">Cytoplasm</keyword>
<organism evidence="8 13">
    <name type="scientific">Corynebacterium amycolatum</name>
    <dbReference type="NCBI Taxonomy" id="43765"/>
    <lineage>
        <taxon>Bacteria</taxon>
        <taxon>Bacillati</taxon>
        <taxon>Actinomycetota</taxon>
        <taxon>Actinomycetes</taxon>
        <taxon>Mycobacteriales</taxon>
        <taxon>Corynebacteriaceae</taxon>
        <taxon>Corynebacterium</taxon>
    </lineage>
</organism>
<dbReference type="AlphaFoldDB" id="A0AAW9SVZ8"/>
<evidence type="ECO:0000256" key="2">
    <source>
        <dbReference type="ARBA" id="ARBA00022605"/>
    </source>
</evidence>
<gene>
    <name evidence="5 8" type="primary">argC</name>
    <name evidence="9" type="ORF">I6G95_10235</name>
    <name evidence="10" type="ORF">I6H48_10795</name>
    <name evidence="8" type="ORF">QP460_003455</name>
</gene>
<dbReference type="InterPro" id="IPR023013">
    <property type="entry name" value="AGPR_AS"/>
</dbReference>
<dbReference type="PANTHER" id="PTHR32338:SF10">
    <property type="entry name" value="N-ACETYL-GAMMA-GLUTAMYL-PHOSPHATE REDUCTASE, CHLOROPLASTIC-RELATED"/>
    <property type="match status" value="1"/>
</dbReference>
<dbReference type="CDD" id="cd23934">
    <property type="entry name" value="AGPR_1_C"/>
    <property type="match status" value="1"/>
</dbReference>
<keyword evidence="12" id="KW-1185">Reference proteome</keyword>
<evidence type="ECO:0000256" key="6">
    <source>
        <dbReference type="PROSITE-ProRule" id="PRU10010"/>
    </source>
</evidence>
<feature type="domain" description="Semialdehyde dehydrogenase NAD-binding" evidence="7">
    <location>
        <begin position="4"/>
        <end position="141"/>
    </location>
</feature>
<dbReference type="InterPro" id="IPR058924">
    <property type="entry name" value="AGPR_dimerisation_dom"/>
</dbReference>
<keyword evidence="4 5" id="KW-0560">Oxidoreductase</keyword>
<dbReference type="Pfam" id="PF22698">
    <property type="entry name" value="Semialdhyde_dhC_1"/>
    <property type="match status" value="1"/>
</dbReference>
<comment type="function">
    <text evidence="5">Catalyzes the NADPH-dependent reduction of N-acetyl-5-glutamyl phosphate to yield N-acetyl-L-glutamate 5-semialdehyde.</text>
</comment>
<dbReference type="SUPFAM" id="SSF51735">
    <property type="entry name" value="NAD(P)-binding Rossmann-fold domains"/>
    <property type="match status" value="1"/>
</dbReference>
<dbReference type="Gene3D" id="3.40.50.720">
    <property type="entry name" value="NAD(P)-binding Rossmann-like Domain"/>
    <property type="match status" value="1"/>
</dbReference>
<comment type="catalytic activity">
    <reaction evidence="5">
        <text>N-acetyl-L-glutamate 5-semialdehyde + phosphate + NADP(+) = N-acetyl-L-glutamyl 5-phosphate + NADPH + H(+)</text>
        <dbReference type="Rhea" id="RHEA:21588"/>
        <dbReference type="ChEBI" id="CHEBI:15378"/>
        <dbReference type="ChEBI" id="CHEBI:29123"/>
        <dbReference type="ChEBI" id="CHEBI:43474"/>
        <dbReference type="ChEBI" id="CHEBI:57783"/>
        <dbReference type="ChEBI" id="CHEBI:57936"/>
        <dbReference type="ChEBI" id="CHEBI:58349"/>
        <dbReference type="EC" id="1.2.1.38"/>
    </reaction>
</comment>
<dbReference type="EMBL" id="CP066023">
    <property type="protein sequence ID" value="QQB82396.1"/>
    <property type="molecule type" value="Genomic_DNA"/>
</dbReference>
<reference evidence="8" key="2">
    <citation type="submission" date="2023-05" db="EMBL/GenBank/DDBJ databases">
        <authorList>
            <person name="Du J."/>
        </authorList>
    </citation>
    <scope>NUCLEOTIDE SEQUENCE</scope>
    <source>
        <strain evidence="8">UMB1064</strain>
    </source>
</reference>
<reference evidence="8" key="3">
    <citation type="submission" date="2024-05" db="EMBL/GenBank/DDBJ databases">
        <authorList>
            <person name="Wolfe A."/>
        </authorList>
    </citation>
    <scope>NUCLEOTIDE SEQUENCE</scope>
    <source>
        <strain evidence="8">UMB1064</strain>
    </source>
</reference>
<dbReference type="RefSeq" id="WP_187401048.1">
    <property type="nucleotide sequence ID" value="NZ_CP065628.1"/>
</dbReference>
<dbReference type="HAMAP" id="MF_00150">
    <property type="entry name" value="ArgC_type1"/>
    <property type="match status" value="1"/>
</dbReference>
<comment type="subcellular location">
    <subcellularLocation>
        <location evidence="5">Cytoplasm</location>
    </subcellularLocation>
</comment>
<name>A0AAW9SVZ8_CORAY</name>
<dbReference type="CDD" id="cd24148">
    <property type="entry name" value="AGPR_1_actinobacAGPR_like"/>
    <property type="match status" value="1"/>
</dbReference>
<dbReference type="PANTHER" id="PTHR32338">
    <property type="entry name" value="N-ACETYL-GAMMA-GLUTAMYL-PHOSPHATE REDUCTASE, CHLOROPLASTIC-RELATED-RELATED"/>
    <property type="match status" value="1"/>
</dbReference>
<dbReference type="GO" id="GO:0005737">
    <property type="term" value="C:cytoplasm"/>
    <property type="evidence" value="ECO:0007669"/>
    <property type="project" value="UniProtKB-SubCell"/>
</dbReference>
<keyword evidence="3 5" id="KW-0521">NADP</keyword>
<dbReference type="SMART" id="SM00859">
    <property type="entry name" value="Semialdhyde_dh"/>
    <property type="match status" value="1"/>
</dbReference>
<feature type="active site" evidence="5 6">
    <location>
        <position position="151"/>
    </location>
</feature>
<evidence type="ECO:0000256" key="5">
    <source>
        <dbReference type="HAMAP-Rule" id="MF_00150"/>
    </source>
</evidence>
<dbReference type="SUPFAM" id="SSF55347">
    <property type="entry name" value="Glyceraldehyde-3-phosphate dehydrogenase-like, C-terminal domain"/>
    <property type="match status" value="1"/>
</dbReference>
<dbReference type="NCBIfam" id="TIGR01850">
    <property type="entry name" value="argC"/>
    <property type="match status" value="1"/>
</dbReference>
<evidence type="ECO:0000256" key="4">
    <source>
        <dbReference type="ARBA" id="ARBA00023002"/>
    </source>
</evidence>
<keyword evidence="2 5" id="KW-0028">Amino-acid biosynthesis</keyword>
<dbReference type="Gene3D" id="3.30.360.10">
    <property type="entry name" value="Dihydrodipicolinate Reductase, domain 2"/>
    <property type="match status" value="1"/>
</dbReference>
<dbReference type="Proteomes" id="UP001223646">
    <property type="component" value="Unassembled WGS sequence"/>
</dbReference>
<dbReference type="GO" id="GO:0006526">
    <property type="term" value="P:L-arginine biosynthetic process"/>
    <property type="evidence" value="ECO:0007669"/>
    <property type="project" value="UniProtKB-UniRule"/>
</dbReference>
<dbReference type="InterPro" id="IPR050085">
    <property type="entry name" value="AGPR"/>
</dbReference>
<dbReference type="InterPro" id="IPR000706">
    <property type="entry name" value="AGPR_type-1"/>
</dbReference>
<keyword evidence="1 5" id="KW-0055">Arginine biosynthesis</keyword>
<evidence type="ECO:0000256" key="3">
    <source>
        <dbReference type="ARBA" id="ARBA00022857"/>
    </source>
</evidence>
<dbReference type="Pfam" id="PF01118">
    <property type="entry name" value="Semialdhyde_dh"/>
    <property type="match status" value="1"/>
</dbReference>
<comment type="pathway">
    <text evidence="5">Amino-acid biosynthesis; L-arginine biosynthesis; N(2)-acetyl-L-ornithine from L-glutamate: step 3/4.</text>
</comment>
<evidence type="ECO:0000313" key="13">
    <source>
        <dbReference type="Proteomes" id="UP001223646"/>
    </source>
</evidence>
<dbReference type="GO" id="GO:0070401">
    <property type="term" value="F:NADP+ binding"/>
    <property type="evidence" value="ECO:0007669"/>
    <property type="project" value="InterPro"/>
</dbReference>
<evidence type="ECO:0000256" key="1">
    <source>
        <dbReference type="ARBA" id="ARBA00022571"/>
    </source>
</evidence>
<accession>A0AAW9SVZ8</accession>
<protein>
    <recommendedName>
        <fullName evidence="5">N-acetyl-gamma-glutamyl-phosphate reductase</fullName>
        <shortName evidence="5">AGPR</shortName>
        <ecNumber evidence="5">1.2.1.38</ecNumber>
    </recommendedName>
    <alternativeName>
        <fullName evidence="5">N-acetyl-glutamate semialdehyde dehydrogenase</fullName>
        <shortName evidence="5">NAGSA dehydrogenase</shortName>
    </alternativeName>
</protein>